<reference evidence="1" key="1">
    <citation type="submission" date="2014-09" db="EMBL/GenBank/DDBJ databases">
        <authorList>
            <person name="Magalhaes I.L.F."/>
            <person name="Oliveira U."/>
            <person name="Santos F.R."/>
            <person name="Vidigal T.H.D.A."/>
            <person name="Brescovit A.D."/>
            <person name="Santos A.J."/>
        </authorList>
    </citation>
    <scope>NUCLEOTIDE SEQUENCE</scope>
    <source>
        <tissue evidence="1">Shoot tissue taken approximately 20 cm above the soil surface</tissue>
    </source>
</reference>
<dbReference type="AlphaFoldDB" id="A0A0A8ZC38"/>
<proteinExistence type="predicted"/>
<sequence>MFLCLINFVCYSSFDRVFQCHGLLYIPNTSSQ</sequence>
<evidence type="ECO:0000313" key="1">
    <source>
        <dbReference type="EMBL" id="JAD34295.1"/>
    </source>
</evidence>
<protein>
    <submittedName>
        <fullName evidence="1">Uncharacterized protein</fullName>
    </submittedName>
</protein>
<dbReference type="EMBL" id="GBRH01263600">
    <property type="protein sequence ID" value="JAD34295.1"/>
    <property type="molecule type" value="Transcribed_RNA"/>
</dbReference>
<organism evidence="1">
    <name type="scientific">Arundo donax</name>
    <name type="common">Giant reed</name>
    <name type="synonym">Donax arundinaceus</name>
    <dbReference type="NCBI Taxonomy" id="35708"/>
    <lineage>
        <taxon>Eukaryota</taxon>
        <taxon>Viridiplantae</taxon>
        <taxon>Streptophyta</taxon>
        <taxon>Embryophyta</taxon>
        <taxon>Tracheophyta</taxon>
        <taxon>Spermatophyta</taxon>
        <taxon>Magnoliopsida</taxon>
        <taxon>Liliopsida</taxon>
        <taxon>Poales</taxon>
        <taxon>Poaceae</taxon>
        <taxon>PACMAD clade</taxon>
        <taxon>Arundinoideae</taxon>
        <taxon>Arundineae</taxon>
        <taxon>Arundo</taxon>
    </lineage>
</organism>
<name>A0A0A8ZC38_ARUDO</name>
<accession>A0A0A8ZC38</accession>
<reference evidence="1" key="2">
    <citation type="journal article" date="2015" name="Data Brief">
        <title>Shoot transcriptome of the giant reed, Arundo donax.</title>
        <authorList>
            <person name="Barrero R.A."/>
            <person name="Guerrero F.D."/>
            <person name="Moolhuijzen P."/>
            <person name="Goolsby J.A."/>
            <person name="Tidwell J."/>
            <person name="Bellgard S.E."/>
            <person name="Bellgard M.I."/>
        </authorList>
    </citation>
    <scope>NUCLEOTIDE SEQUENCE</scope>
    <source>
        <tissue evidence="1">Shoot tissue taken approximately 20 cm above the soil surface</tissue>
    </source>
</reference>